<keyword evidence="3" id="KW-1185">Reference proteome</keyword>
<feature type="compositionally biased region" description="Polar residues" evidence="1">
    <location>
        <begin position="23"/>
        <end position="32"/>
    </location>
</feature>
<evidence type="ECO:0000313" key="3">
    <source>
        <dbReference type="Proteomes" id="UP000624279"/>
    </source>
</evidence>
<feature type="compositionally biased region" description="Basic and acidic residues" evidence="1">
    <location>
        <begin position="1"/>
        <end position="11"/>
    </location>
</feature>
<accession>A0ABR6Y9A1</accession>
<proteinExistence type="predicted"/>
<evidence type="ECO:0000256" key="1">
    <source>
        <dbReference type="SAM" id="MobiDB-lite"/>
    </source>
</evidence>
<reference evidence="2 3" key="1">
    <citation type="submission" date="2020-08" db="EMBL/GenBank/DDBJ databases">
        <title>Novel species isolated from subtropical streams in China.</title>
        <authorList>
            <person name="Lu H."/>
        </authorList>
    </citation>
    <scope>NUCLEOTIDE SEQUENCE [LARGE SCALE GENOMIC DNA]</scope>
    <source>
        <strain evidence="2 3">LX15W</strain>
    </source>
</reference>
<gene>
    <name evidence="2" type="ORF">H8K55_06365</name>
</gene>
<name>A0ABR6Y9A1_9BURK</name>
<organism evidence="2 3">
    <name type="scientific">Undibacterium flavidum</name>
    <dbReference type="NCBI Taxonomy" id="2762297"/>
    <lineage>
        <taxon>Bacteria</taxon>
        <taxon>Pseudomonadati</taxon>
        <taxon>Pseudomonadota</taxon>
        <taxon>Betaproteobacteria</taxon>
        <taxon>Burkholderiales</taxon>
        <taxon>Oxalobacteraceae</taxon>
        <taxon>Undibacterium</taxon>
    </lineage>
</organism>
<dbReference type="Proteomes" id="UP000624279">
    <property type="component" value="Unassembled WGS sequence"/>
</dbReference>
<dbReference type="RefSeq" id="WP_186941440.1">
    <property type="nucleotide sequence ID" value="NZ_JACOGA010000005.1"/>
</dbReference>
<comment type="caution">
    <text evidence="2">The sequence shown here is derived from an EMBL/GenBank/DDBJ whole genome shotgun (WGS) entry which is preliminary data.</text>
</comment>
<evidence type="ECO:0000313" key="2">
    <source>
        <dbReference type="EMBL" id="MBC3873206.1"/>
    </source>
</evidence>
<protein>
    <submittedName>
        <fullName evidence="2">Uncharacterized protein</fullName>
    </submittedName>
</protein>
<dbReference type="EMBL" id="JACOGA010000005">
    <property type="protein sequence ID" value="MBC3873206.1"/>
    <property type="molecule type" value="Genomic_DNA"/>
</dbReference>
<sequence length="284" mass="32053">MSRSSNDDRSDSMNPNNDAYCASEQNRMSQMGASDDDDSNNSVNVVPVRAHFFESQSFLGLRDNSKGNGDDIVLGTHIAMEKRLEMLEGIRITCVNEKQVERTAKVETYHIDIAVTEAKKLWETGNLVFLCLYDQEKVLFERSSISDYADEDITLLNELEKIDRLLKKALIGHKSARASLMAVSEFDRGGVERELPQLGVWRSTVQDLEEYQADVMLKLEKNGVDAKGVSLIPAILASKNCAKVKICSEWIKQFHLGKVKHDQLHDVLTSPIKIEQMTKRMNES</sequence>
<feature type="region of interest" description="Disordered" evidence="1">
    <location>
        <begin position="1"/>
        <end position="40"/>
    </location>
</feature>